<keyword evidence="2" id="KW-1185">Reference proteome</keyword>
<gene>
    <name evidence="1" type="ORF">GDO78_022066</name>
</gene>
<proteinExistence type="predicted"/>
<reference evidence="1" key="1">
    <citation type="thesis" date="2020" institute="ProQuest LLC" country="789 East Eisenhower Parkway, Ann Arbor, MI, USA">
        <title>Comparative Genomics and Chromosome Evolution.</title>
        <authorList>
            <person name="Mudd A.B."/>
        </authorList>
    </citation>
    <scope>NUCLEOTIDE SEQUENCE</scope>
    <source>
        <strain evidence="1">HN-11 Male</strain>
        <tissue evidence="1">Kidney and liver</tissue>
    </source>
</reference>
<sequence length="126" mass="14295">MMSIRCESHVSYSTGMQDSCAVMSVSYRLIMCWEWRGREKSDCSFPLKGKSKANNKKSLVSQNVKQRSVRIYGNRQNCTNGQVSPPHDEVLMVERPPPSLCVGDMTEETRPLLCALEESSHVFHIL</sequence>
<organism evidence="1 2">
    <name type="scientific">Eleutherodactylus coqui</name>
    <name type="common">Puerto Rican coqui</name>
    <dbReference type="NCBI Taxonomy" id="57060"/>
    <lineage>
        <taxon>Eukaryota</taxon>
        <taxon>Metazoa</taxon>
        <taxon>Chordata</taxon>
        <taxon>Craniata</taxon>
        <taxon>Vertebrata</taxon>
        <taxon>Euteleostomi</taxon>
        <taxon>Amphibia</taxon>
        <taxon>Batrachia</taxon>
        <taxon>Anura</taxon>
        <taxon>Neobatrachia</taxon>
        <taxon>Hyloidea</taxon>
        <taxon>Eleutherodactylidae</taxon>
        <taxon>Eleutherodactylinae</taxon>
        <taxon>Eleutherodactylus</taxon>
        <taxon>Eleutherodactylus</taxon>
    </lineage>
</organism>
<dbReference type="Proteomes" id="UP000770717">
    <property type="component" value="Unassembled WGS sequence"/>
</dbReference>
<comment type="caution">
    <text evidence="1">The sequence shown here is derived from an EMBL/GenBank/DDBJ whole genome shotgun (WGS) entry which is preliminary data.</text>
</comment>
<accession>A0A8J6B357</accession>
<dbReference type="AlphaFoldDB" id="A0A8J6B357"/>
<evidence type="ECO:0000313" key="2">
    <source>
        <dbReference type="Proteomes" id="UP000770717"/>
    </source>
</evidence>
<evidence type="ECO:0000313" key="1">
    <source>
        <dbReference type="EMBL" id="KAG9463277.1"/>
    </source>
</evidence>
<protein>
    <submittedName>
        <fullName evidence="1">Uncharacterized protein</fullName>
    </submittedName>
</protein>
<name>A0A8J6B357_ELECQ</name>
<dbReference type="EMBL" id="WNTK01007385">
    <property type="protein sequence ID" value="KAG9463277.1"/>
    <property type="molecule type" value="Genomic_DNA"/>
</dbReference>